<dbReference type="SMART" id="SM00347">
    <property type="entry name" value="HTH_MARR"/>
    <property type="match status" value="1"/>
</dbReference>
<organism evidence="2 3">
    <name type="scientific">Nocardia jiangsuensis</name>
    <dbReference type="NCBI Taxonomy" id="1691563"/>
    <lineage>
        <taxon>Bacteria</taxon>
        <taxon>Bacillati</taxon>
        <taxon>Actinomycetota</taxon>
        <taxon>Actinomycetes</taxon>
        <taxon>Mycobacteriales</taxon>
        <taxon>Nocardiaceae</taxon>
        <taxon>Nocardia</taxon>
    </lineage>
</organism>
<gene>
    <name evidence="2" type="ORF">ACFO0B_28385</name>
</gene>
<dbReference type="RefSeq" id="WP_378616206.1">
    <property type="nucleotide sequence ID" value="NZ_JBHSAX010000023.1"/>
</dbReference>
<feature type="domain" description="HTH marR-type" evidence="1">
    <location>
        <begin position="26"/>
        <end position="129"/>
    </location>
</feature>
<keyword evidence="3" id="KW-1185">Reference proteome</keyword>
<evidence type="ECO:0000313" key="2">
    <source>
        <dbReference type="EMBL" id="MFC3965927.1"/>
    </source>
</evidence>
<name>A0ABV8E2E5_9NOCA</name>
<sequence length="152" mass="17074">MNSFELPLRMLLAFRSAVDEVHAELAAHGHPEIRPMHGFLFQAVLRTEGCTAAELGRVLGISKQAAGKQAEALERLGYLRREDDPADARRKVYRLTARADQVLARSEAVFDRVRQGWARELGGGRIAELERDLRVLAPGELFRLDVPGWFAR</sequence>
<dbReference type="InterPro" id="IPR036388">
    <property type="entry name" value="WH-like_DNA-bd_sf"/>
</dbReference>
<dbReference type="PANTHER" id="PTHR33164:SF43">
    <property type="entry name" value="HTH-TYPE TRANSCRIPTIONAL REPRESSOR YETL"/>
    <property type="match status" value="1"/>
</dbReference>
<evidence type="ECO:0000313" key="3">
    <source>
        <dbReference type="Proteomes" id="UP001595696"/>
    </source>
</evidence>
<dbReference type="CDD" id="cd00090">
    <property type="entry name" value="HTH_ARSR"/>
    <property type="match status" value="1"/>
</dbReference>
<dbReference type="InterPro" id="IPR011991">
    <property type="entry name" value="ArsR-like_HTH"/>
</dbReference>
<accession>A0ABV8E2E5</accession>
<dbReference type="Pfam" id="PF12802">
    <property type="entry name" value="MarR_2"/>
    <property type="match status" value="1"/>
</dbReference>
<dbReference type="PANTHER" id="PTHR33164">
    <property type="entry name" value="TRANSCRIPTIONAL REGULATOR, MARR FAMILY"/>
    <property type="match status" value="1"/>
</dbReference>
<evidence type="ECO:0000259" key="1">
    <source>
        <dbReference type="SMART" id="SM00347"/>
    </source>
</evidence>
<protein>
    <submittedName>
        <fullName evidence="2">MarR family winged helix-turn-helix transcriptional regulator</fullName>
    </submittedName>
</protein>
<proteinExistence type="predicted"/>
<dbReference type="Proteomes" id="UP001595696">
    <property type="component" value="Unassembled WGS sequence"/>
</dbReference>
<comment type="caution">
    <text evidence="2">The sequence shown here is derived from an EMBL/GenBank/DDBJ whole genome shotgun (WGS) entry which is preliminary data.</text>
</comment>
<dbReference type="InterPro" id="IPR000835">
    <property type="entry name" value="HTH_MarR-typ"/>
</dbReference>
<dbReference type="Gene3D" id="1.10.10.10">
    <property type="entry name" value="Winged helix-like DNA-binding domain superfamily/Winged helix DNA-binding domain"/>
    <property type="match status" value="1"/>
</dbReference>
<reference evidence="3" key="1">
    <citation type="journal article" date="2019" name="Int. J. Syst. Evol. Microbiol.">
        <title>The Global Catalogue of Microorganisms (GCM) 10K type strain sequencing project: providing services to taxonomists for standard genome sequencing and annotation.</title>
        <authorList>
            <consortium name="The Broad Institute Genomics Platform"/>
            <consortium name="The Broad Institute Genome Sequencing Center for Infectious Disease"/>
            <person name="Wu L."/>
            <person name="Ma J."/>
        </authorList>
    </citation>
    <scope>NUCLEOTIDE SEQUENCE [LARGE SCALE GENOMIC DNA]</scope>
    <source>
        <strain evidence="3">CGMCC 4.7330</strain>
    </source>
</reference>
<dbReference type="SUPFAM" id="SSF46785">
    <property type="entry name" value="Winged helix' DNA-binding domain"/>
    <property type="match status" value="1"/>
</dbReference>
<dbReference type="InterPro" id="IPR036390">
    <property type="entry name" value="WH_DNA-bd_sf"/>
</dbReference>
<dbReference type="EMBL" id="JBHSAX010000023">
    <property type="protein sequence ID" value="MFC3965927.1"/>
    <property type="molecule type" value="Genomic_DNA"/>
</dbReference>
<dbReference type="InterPro" id="IPR039422">
    <property type="entry name" value="MarR/SlyA-like"/>
</dbReference>